<protein>
    <recommendedName>
        <fullName evidence="1">Protein kinase domain-containing protein</fullName>
    </recommendedName>
</protein>
<dbReference type="EMBL" id="ML978967">
    <property type="protein sequence ID" value="KAF1928943.1"/>
    <property type="molecule type" value="Genomic_DNA"/>
</dbReference>
<dbReference type="RefSeq" id="XP_033449191.1">
    <property type="nucleotide sequence ID" value="XM_033587499.1"/>
</dbReference>
<dbReference type="GO" id="GO:0004672">
    <property type="term" value="F:protein kinase activity"/>
    <property type="evidence" value="ECO:0007669"/>
    <property type="project" value="InterPro"/>
</dbReference>
<evidence type="ECO:0000313" key="3">
    <source>
        <dbReference type="Proteomes" id="UP000800082"/>
    </source>
</evidence>
<dbReference type="OrthoDB" id="3798101at2759"/>
<organism evidence="2 3">
    <name type="scientific">Didymella exigua CBS 183.55</name>
    <dbReference type="NCBI Taxonomy" id="1150837"/>
    <lineage>
        <taxon>Eukaryota</taxon>
        <taxon>Fungi</taxon>
        <taxon>Dikarya</taxon>
        <taxon>Ascomycota</taxon>
        <taxon>Pezizomycotina</taxon>
        <taxon>Dothideomycetes</taxon>
        <taxon>Pleosporomycetidae</taxon>
        <taxon>Pleosporales</taxon>
        <taxon>Pleosporineae</taxon>
        <taxon>Didymellaceae</taxon>
        <taxon>Didymella</taxon>
    </lineage>
</organism>
<name>A0A6A5RNC7_9PLEO</name>
<dbReference type="AlphaFoldDB" id="A0A6A5RNC7"/>
<dbReference type="InterPro" id="IPR000719">
    <property type="entry name" value="Prot_kinase_dom"/>
</dbReference>
<dbReference type="GO" id="GO:0005524">
    <property type="term" value="F:ATP binding"/>
    <property type="evidence" value="ECO:0007669"/>
    <property type="project" value="InterPro"/>
</dbReference>
<dbReference type="InterPro" id="IPR011009">
    <property type="entry name" value="Kinase-like_dom_sf"/>
</dbReference>
<sequence>MQNEAETAVLMQRLDEKIDKCASCNMYLRQRLHDHVRLGGDLCVKVSNFGAGEPIDFYKRAQVTAFAAFAAFAAIFRSNSPRATATSAGLCSPELILGQQPLFGTGIDIWALGCLLYEFLTGEPLFVVASFGIQLDK</sequence>
<evidence type="ECO:0000313" key="2">
    <source>
        <dbReference type="EMBL" id="KAF1928943.1"/>
    </source>
</evidence>
<dbReference type="PROSITE" id="PS50011">
    <property type="entry name" value="PROTEIN_KINASE_DOM"/>
    <property type="match status" value="1"/>
</dbReference>
<gene>
    <name evidence="2" type="ORF">M421DRAFT_143175</name>
</gene>
<dbReference type="Gene3D" id="1.10.510.10">
    <property type="entry name" value="Transferase(Phosphotransferase) domain 1"/>
    <property type="match status" value="1"/>
</dbReference>
<feature type="domain" description="Protein kinase" evidence="1">
    <location>
        <begin position="1"/>
        <end position="137"/>
    </location>
</feature>
<dbReference type="SUPFAM" id="SSF56112">
    <property type="entry name" value="Protein kinase-like (PK-like)"/>
    <property type="match status" value="1"/>
</dbReference>
<evidence type="ECO:0000259" key="1">
    <source>
        <dbReference type="PROSITE" id="PS50011"/>
    </source>
</evidence>
<dbReference type="GeneID" id="54345145"/>
<reference evidence="2" key="1">
    <citation type="journal article" date="2020" name="Stud. Mycol.">
        <title>101 Dothideomycetes genomes: a test case for predicting lifestyles and emergence of pathogens.</title>
        <authorList>
            <person name="Haridas S."/>
            <person name="Albert R."/>
            <person name="Binder M."/>
            <person name="Bloem J."/>
            <person name="Labutti K."/>
            <person name="Salamov A."/>
            <person name="Andreopoulos B."/>
            <person name="Baker S."/>
            <person name="Barry K."/>
            <person name="Bills G."/>
            <person name="Bluhm B."/>
            <person name="Cannon C."/>
            <person name="Castanera R."/>
            <person name="Culley D."/>
            <person name="Daum C."/>
            <person name="Ezra D."/>
            <person name="Gonzalez J."/>
            <person name="Henrissat B."/>
            <person name="Kuo A."/>
            <person name="Liang C."/>
            <person name="Lipzen A."/>
            <person name="Lutzoni F."/>
            <person name="Magnuson J."/>
            <person name="Mondo S."/>
            <person name="Nolan M."/>
            <person name="Ohm R."/>
            <person name="Pangilinan J."/>
            <person name="Park H.-J."/>
            <person name="Ramirez L."/>
            <person name="Alfaro M."/>
            <person name="Sun H."/>
            <person name="Tritt A."/>
            <person name="Yoshinaga Y."/>
            <person name="Zwiers L.-H."/>
            <person name="Turgeon B."/>
            <person name="Goodwin S."/>
            <person name="Spatafora J."/>
            <person name="Crous P."/>
            <person name="Grigoriev I."/>
        </authorList>
    </citation>
    <scope>NUCLEOTIDE SEQUENCE</scope>
    <source>
        <strain evidence="2">CBS 183.55</strain>
    </source>
</reference>
<accession>A0A6A5RNC7</accession>
<keyword evidence="3" id="KW-1185">Reference proteome</keyword>
<proteinExistence type="predicted"/>
<dbReference type="Proteomes" id="UP000800082">
    <property type="component" value="Unassembled WGS sequence"/>
</dbReference>